<reference evidence="1" key="1">
    <citation type="journal article" date="2021" name="Proc. Natl. Acad. Sci. U.S.A.">
        <title>A Catalog of Tens of Thousands of Viruses from Human Metagenomes Reveals Hidden Associations with Chronic Diseases.</title>
        <authorList>
            <person name="Tisza M.J."/>
            <person name="Buck C.B."/>
        </authorList>
    </citation>
    <scope>NUCLEOTIDE SEQUENCE</scope>
    <source>
        <strain evidence="1">CtY8Y14</strain>
    </source>
</reference>
<sequence length="55" mass="6197">MIRKGNGQTAAVHYGMRAIAAVYRGARLVWTAIRSCFGSGVWLGDKNWINDENWK</sequence>
<protein>
    <submittedName>
        <fullName evidence="1">Uncharacterized protein</fullName>
    </submittedName>
</protein>
<organism evidence="1">
    <name type="scientific">virus sp. ctY8Y14</name>
    <dbReference type="NCBI Taxonomy" id="2826806"/>
    <lineage>
        <taxon>Viruses</taxon>
    </lineage>
</organism>
<accession>A0A8S5MHS7</accession>
<evidence type="ECO:0000313" key="1">
    <source>
        <dbReference type="EMBL" id="DAD81591.1"/>
    </source>
</evidence>
<dbReference type="EMBL" id="BK014904">
    <property type="protein sequence ID" value="DAD81591.1"/>
    <property type="molecule type" value="Genomic_DNA"/>
</dbReference>
<name>A0A8S5MHS7_9VIRU</name>
<proteinExistence type="predicted"/>